<sequence>MYVCICNGYRDSEIRDAAAGGLRCARRVYHALGGGPRCGQCLTMAQALVDSMHAGEQAEAQSGTTEPVLTAALATQGAD</sequence>
<dbReference type="GO" id="GO:0051537">
    <property type="term" value="F:2 iron, 2 sulfur cluster binding"/>
    <property type="evidence" value="ECO:0007669"/>
    <property type="project" value="UniProtKB-KW"/>
</dbReference>
<proteinExistence type="inferred from homology"/>
<gene>
    <name evidence="11" type="ORF">OCH7691_01051</name>
</gene>
<evidence type="ECO:0000256" key="2">
    <source>
        <dbReference type="ARBA" id="ARBA00022714"/>
    </source>
</evidence>
<evidence type="ECO:0000256" key="1">
    <source>
        <dbReference type="ARBA" id="ARBA00022448"/>
    </source>
</evidence>
<dbReference type="InterPro" id="IPR041854">
    <property type="entry name" value="BFD-like_2Fe2S-bd_dom_sf"/>
</dbReference>
<protein>
    <recommendedName>
        <fullName evidence="7">Bacterioferritin-associated ferredoxin</fullName>
    </recommendedName>
</protein>
<dbReference type="Proteomes" id="UP000193200">
    <property type="component" value="Unassembled WGS sequence"/>
</dbReference>
<accession>A0A1Y5S5M7</accession>
<evidence type="ECO:0000256" key="9">
    <source>
        <dbReference type="SAM" id="MobiDB-lite"/>
    </source>
</evidence>
<name>A0A1Y5S5M7_9PROT</name>
<keyword evidence="6" id="KW-0411">Iron-sulfur</keyword>
<dbReference type="InParanoid" id="A0A1Y5S5M7"/>
<keyword evidence="3" id="KW-0479">Metal-binding</keyword>
<keyword evidence="1" id="KW-0813">Transport</keyword>
<evidence type="ECO:0000313" key="12">
    <source>
        <dbReference type="Proteomes" id="UP000193200"/>
    </source>
</evidence>
<evidence type="ECO:0000259" key="10">
    <source>
        <dbReference type="Pfam" id="PF04324"/>
    </source>
</evidence>
<keyword evidence="12" id="KW-1185">Reference proteome</keyword>
<dbReference type="InterPro" id="IPR052371">
    <property type="entry name" value="BFD-associated_ferredoxin"/>
</dbReference>
<dbReference type="Gene3D" id="1.10.10.1100">
    <property type="entry name" value="BFD-like [2Fe-2S]-binding domain"/>
    <property type="match status" value="1"/>
</dbReference>
<evidence type="ECO:0000256" key="7">
    <source>
        <dbReference type="ARBA" id="ARBA00039386"/>
    </source>
</evidence>
<evidence type="ECO:0000256" key="3">
    <source>
        <dbReference type="ARBA" id="ARBA00022723"/>
    </source>
</evidence>
<dbReference type="RefSeq" id="WP_176244930.1">
    <property type="nucleotide sequence ID" value="NZ_FWFR01000001.1"/>
</dbReference>
<dbReference type="InterPro" id="IPR007419">
    <property type="entry name" value="BFD-like_2Fe2S-bd_dom"/>
</dbReference>
<keyword evidence="5" id="KW-0408">Iron</keyword>
<dbReference type="AlphaFoldDB" id="A0A1Y5S5M7"/>
<dbReference type="GO" id="GO:0046872">
    <property type="term" value="F:metal ion binding"/>
    <property type="evidence" value="ECO:0007669"/>
    <property type="project" value="UniProtKB-KW"/>
</dbReference>
<evidence type="ECO:0000256" key="5">
    <source>
        <dbReference type="ARBA" id="ARBA00023004"/>
    </source>
</evidence>
<evidence type="ECO:0000256" key="8">
    <source>
        <dbReference type="ARBA" id="ARBA00046332"/>
    </source>
</evidence>
<organism evidence="11 12">
    <name type="scientific">Oceanibacterium hippocampi</name>
    <dbReference type="NCBI Taxonomy" id="745714"/>
    <lineage>
        <taxon>Bacteria</taxon>
        <taxon>Pseudomonadati</taxon>
        <taxon>Pseudomonadota</taxon>
        <taxon>Alphaproteobacteria</taxon>
        <taxon>Sneathiellales</taxon>
        <taxon>Sneathiellaceae</taxon>
        <taxon>Oceanibacterium</taxon>
    </lineage>
</organism>
<evidence type="ECO:0000313" key="11">
    <source>
        <dbReference type="EMBL" id="SLN30328.1"/>
    </source>
</evidence>
<keyword evidence="4" id="KW-0249">Electron transport</keyword>
<evidence type="ECO:0000256" key="6">
    <source>
        <dbReference type="ARBA" id="ARBA00023014"/>
    </source>
</evidence>
<evidence type="ECO:0000256" key="4">
    <source>
        <dbReference type="ARBA" id="ARBA00022982"/>
    </source>
</evidence>
<dbReference type="PANTHER" id="PTHR37424">
    <property type="entry name" value="BACTERIOFERRITIN-ASSOCIATED FERREDOXIN"/>
    <property type="match status" value="1"/>
</dbReference>
<dbReference type="Pfam" id="PF04324">
    <property type="entry name" value="Fer2_BFD"/>
    <property type="match status" value="1"/>
</dbReference>
<dbReference type="PANTHER" id="PTHR37424:SF1">
    <property type="entry name" value="BACTERIOFERRITIN-ASSOCIATED FERREDOXIN"/>
    <property type="match status" value="1"/>
</dbReference>
<feature type="region of interest" description="Disordered" evidence="9">
    <location>
        <begin position="57"/>
        <end position="79"/>
    </location>
</feature>
<comment type="similarity">
    <text evidence="8">Belongs to the Bfd family.</text>
</comment>
<feature type="domain" description="BFD-like [2Fe-2S]-binding" evidence="10">
    <location>
        <begin position="2"/>
        <end position="50"/>
    </location>
</feature>
<reference evidence="11 12" key="1">
    <citation type="submission" date="2017-03" db="EMBL/GenBank/DDBJ databases">
        <authorList>
            <person name="Afonso C.L."/>
            <person name="Miller P.J."/>
            <person name="Scott M.A."/>
            <person name="Spackman E."/>
            <person name="Goraichik I."/>
            <person name="Dimitrov K.M."/>
            <person name="Suarez D.L."/>
            <person name="Swayne D.E."/>
        </authorList>
    </citation>
    <scope>NUCLEOTIDE SEQUENCE [LARGE SCALE GENOMIC DNA]</scope>
    <source>
        <strain evidence="11 12">CECT 7691</strain>
    </source>
</reference>
<dbReference type="EMBL" id="FWFR01000001">
    <property type="protein sequence ID" value="SLN30328.1"/>
    <property type="molecule type" value="Genomic_DNA"/>
</dbReference>
<keyword evidence="2" id="KW-0001">2Fe-2S</keyword>